<feature type="region of interest" description="Disordered" evidence="1">
    <location>
        <begin position="546"/>
        <end position="606"/>
    </location>
</feature>
<feature type="region of interest" description="Disordered" evidence="1">
    <location>
        <begin position="174"/>
        <end position="207"/>
    </location>
</feature>
<feature type="region of interest" description="Disordered" evidence="1">
    <location>
        <begin position="392"/>
        <end position="420"/>
    </location>
</feature>
<dbReference type="Proteomes" id="UP000095281">
    <property type="component" value="Unplaced"/>
</dbReference>
<feature type="compositionally biased region" description="Polar residues" evidence="1">
    <location>
        <begin position="186"/>
        <end position="198"/>
    </location>
</feature>
<evidence type="ECO:0000313" key="2">
    <source>
        <dbReference type="Proteomes" id="UP000095281"/>
    </source>
</evidence>
<feature type="region of interest" description="Disordered" evidence="1">
    <location>
        <begin position="1"/>
        <end position="37"/>
    </location>
</feature>
<evidence type="ECO:0000313" key="3">
    <source>
        <dbReference type="WBParaSite" id="MhA1_Contig1793.frz3.gene2"/>
    </source>
</evidence>
<keyword evidence="2" id="KW-1185">Reference proteome</keyword>
<proteinExistence type="predicted"/>
<feature type="compositionally biased region" description="Basic and acidic residues" evidence="1">
    <location>
        <begin position="176"/>
        <end position="185"/>
    </location>
</feature>
<feature type="compositionally biased region" description="Low complexity" evidence="1">
    <location>
        <begin position="10"/>
        <end position="19"/>
    </location>
</feature>
<organism evidence="2 3">
    <name type="scientific">Meloidogyne hapla</name>
    <name type="common">Root-knot nematode worm</name>
    <dbReference type="NCBI Taxonomy" id="6305"/>
    <lineage>
        <taxon>Eukaryota</taxon>
        <taxon>Metazoa</taxon>
        <taxon>Ecdysozoa</taxon>
        <taxon>Nematoda</taxon>
        <taxon>Chromadorea</taxon>
        <taxon>Rhabditida</taxon>
        <taxon>Tylenchina</taxon>
        <taxon>Tylenchomorpha</taxon>
        <taxon>Tylenchoidea</taxon>
        <taxon>Meloidogynidae</taxon>
        <taxon>Meloidogyninae</taxon>
        <taxon>Meloidogyne</taxon>
    </lineage>
</organism>
<feature type="compositionally biased region" description="Polar residues" evidence="1">
    <location>
        <begin position="548"/>
        <end position="569"/>
    </location>
</feature>
<sequence length="606" mass="68474">GEKQLSDTPKNINKKINNNTPESMGLQQNNKKTAKNREEKYCTACNREMSTRHYYEFHMLNVHDVLLSSSSKTLIVDLLERMSSTRKQQLTFRCDSCCGRCIDYDNFEELQQQQTLRNHGMRAHPKLARAVTIGRDKSVPLPPGGLRRSARIPKPTSAIIHSLLLAKDDTDFEGGEQTKVKESNKSENNTNHQRSQILQGLKDEEAREDAELDDCIKGIKRRWGGTKSKNKLDKINIENNEEESLQNKDNYQSNETKVVQEEEPFVTILNDGRIEVEETQAKKARNMREKRLDPADSMLMALASAALMEKVQEYSNASAKANNINNNIINNSFNNPPTTTSNHLSSYPSSTSSDLILNSLNSTTTISTTKLSSFQSTNNKIKGIFREKKISATKIDKKQKKNKEDKQEGNNKIKNNVDNIPQQQNNSETVFHVEEGQQQLVTQNLDNIAVEFPRDSASIDNNTNNSIIIPASSPFFTLSNGQNQAAMFVSQDDSTWFGHSIAAQLRLMPLHIKELAKMRIQQVIFECNSTSFASFHQFAQLQPKLVKPQNSSSNDSPTATNLTEQNGIEQTLEINGESEERVEENNEEVDVVTVEEMQQKQNNETT</sequence>
<dbReference type="WBParaSite" id="MhA1_Contig1793.frz3.gene2">
    <property type="protein sequence ID" value="MhA1_Contig1793.frz3.gene2"/>
    <property type="gene ID" value="MhA1_Contig1793.frz3.gene2"/>
</dbReference>
<protein>
    <submittedName>
        <fullName evidence="3">C2H2-type domain-containing protein</fullName>
    </submittedName>
</protein>
<dbReference type="AlphaFoldDB" id="A0A1I8BC24"/>
<evidence type="ECO:0000256" key="1">
    <source>
        <dbReference type="SAM" id="MobiDB-lite"/>
    </source>
</evidence>
<accession>A0A1I8BC24</accession>
<feature type="compositionally biased region" description="Polar residues" evidence="1">
    <location>
        <begin position="20"/>
        <end position="31"/>
    </location>
</feature>
<reference evidence="3" key="1">
    <citation type="submission" date="2016-11" db="UniProtKB">
        <authorList>
            <consortium name="WormBaseParasite"/>
        </authorList>
    </citation>
    <scope>IDENTIFICATION</scope>
</reference>
<feature type="compositionally biased region" description="Basic and acidic residues" evidence="1">
    <location>
        <begin position="392"/>
        <end position="411"/>
    </location>
</feature>
<feature type="compositionally biased region" description="Acidic residues" evidence="1">
    <location>
        <begin position="576"/>
        <end position="590"/>
    </location>
</feature>
<name>A0A1I8BC24_MELHA</name>